<comment type="subcellular location">
    <subcellularLocation>
        <location evidence="1">Cell membrane</location>
        <topology evidence="1">Multi-pass membrane protein</topology>
    </subcellularLocation>
</comment>
<evidence type="ECO:0000256" key="8">
    <source>
        <dbReference type="PIRSR" id="PIRSR005091-1"/>
    </source>
</evidence>
<dbReference type="OrthoDB" id="5901192at2"/>
<keyword evidence="5 11" id="KW-0812">Transmembrane</keyword>
<keyword evidence="4" id="KW-1003">Cell membrane</keyword>
<dbReference type="AlphaFoldDB" id="A0A1I1SUM9"/>
<dbReference type="InterPro" id="IPR050448">
    <property type="entry name" value="OpgB/LTA_synthase_biosynth"/>
</dbReference>
<evidence type="ECO:0000256" key="5">
    <source>
        <dbReference type="ARBA" id="ARBA00022692"/>
    </source>
</evidence>
<feature type="transmembrane region" description="Helical" evidence="11">
    <location>
        <begin position="172"/>
        <end position="191"/>
    </location>
</feature>
<evidence type="ECO:0000256" key="2">
    <source>
        <dbReference type="ARBA" id="ARBA00004936"/>
    </source>
</evidence>
<protein>
    <submittedName>
        <fullName evidence="13">Phosphoglycerol transferase MdoB</fullName>
    </submittedName>
</protein>
<dbReference type="PIRSF" id="PIRSF005091">
    <property type="entry name" value="Mmb_sulf_HI1246"/>
    <property type="match status" value="1"/>
</dbReference>
<dbReference type="GO" id="GO:0016740">
    <property type="term" value="F:transferase activity"/>
    <property type="evidence" value="ECO:0007669"/>
    <property type="project" value="UniProtKB-KW"/>
</dbReference>
<feature type="binding site" evidence="10">
    <location>
        <position position="497"/>
    </location>
    <ligand>
        <name>Mn(2+)</name>
        <dbReference type="ChEBI" id="CHEBI:29035"/>
    </ligand>
</feature>
<proteinExistence type="inferred from homology"/>
<feature type="binding site" evidence="9">
    <location>
        <position position="436"/>
    </location>
    <ligand>
        <name>substrate</name>
    </ligand>
</feature>
<evidence type="ECO:0000256" key="10">
    <source>
        <dbReference type="PIRSR" id="PIRSR005091-3"/>
    </source>
</evidence>
<organism evidence="13 14">
    <name type="scientific">Clostridium uliginosum</name>
    <dbReference type="NCBI Taxonomy" id="119641"/>
    <lineage>
        <taxon>Bacteria</taxon>
        <taxon>Bacillati</taxon>
        <taxon>Bacillota</taxon>
        <taxon>Clostridia</taxon>
        <taxon>Eubacteriales</taxon>
        <taxon>Clostridiaceae</taxon>
        <taxon>Clostridium</taxon>
    </lineage>
</organism>
<dbReference type="PANTHER" id="PTHR47371:SF3">
    <property type="entry name" value="PHOSPHOGLYCEROL TRANSFERASE I"/>
    <property type="match status" value="1"/>
</dbReference>
<dbReference type="PANTHER" id="PTHR47371">
    <property type="entry name" value="LIPOTEICHOIC ACID SYNTHASE"/>
    <property type="match status" value="1"/>
</dbReference>
<keyword evidence="13" id="KW-0808">Transferase</keyword>
<dbReference type="InterPro" id="IPR017850">
    <property type="entry name" value="Alkaline_phosphatase_core_sf"/>
</dbReference>
<comment type="pathway">
    <text evidence="2">Cell wall biogenesis; lipoteichoic acid biosynthesis.</text>
</comment>
<evidence type="ECO:0000313" key="13">
    <source>
        <dbReference type="EMBL" id="SFD47613.1"/>
    </source>
</evidence>
<evidence type="ECO:0000256" key="6">
    <source>
        <dbReference type="ARBA" id="ARBA00022989"/>
    </source>
</evidence>
<accession>A0A1I1SUM9</accession>
<keyword evidence="9" id="KW-0464">Manganese</keyword>
<dbReference type="InterPro" id="IPR000917">
    <property type="entry name" value="Sulfatase_N"/>
</dbReference>
<dbReference type="GO" id="GO:0005886">
    <property type="term" value="C:plasma membrane"/>
    <property type="evidence" value="ECO:0007669"/>
    <property type="project" value="UniProtKB-SubCell"/>
</dbReference>
<sequence>MDKTSFKSYFKKIYTSLIEAKNKLLTTQIRKLRLSIVIAMLIKTILFLTLLQVTTADEIKIGNIQFKFALVYLAFILLLYSFGYLFSKNKQIIFYIILNISYSILLIADLWYFRVNRDFFGIKNILFKGTFNPIGSSLFNFKLIDIIFIIDVFLIIVWIVKRNIKNPHEKNIKDFLFTLTSSILIILISFICLDVLKLGKFGTSIVSSQWTTLMSAEAPGPLGYDVVQASKTLSKAINKVSDEDKQKIEKWIDYNKEDIQPNKYSGLFQGKNVIFLQIESLENFVINQKANDKEISPFLNKLSREGLYFNNIYEQNNAGNSIDCDLMVNTSIYPLGDKITALNYGENVYSNSLPRILEQEGYTTISTHAELPGEFNWSELHKNGFGVQSLWSINDYTYEETVGYGLSDRSFLTQISEKVKDLKKPFFLQAPTLSSHGPFNIDQKYRELNLPDEIDKSYLGGYFESVHYTDKQLEMFFNQLESSGLLNNTVLVIYGDHTGVHKYYNDSIKDLDYEGNWWKEYDHKIPLIIYSKDVTPSIVEAHGGQVDILPTISYLLGLNDNLYKDTSMGRILVNTNRNATIIKGNNIVGEVNSSEEKDHLLNAYDIGDKIIKNNYFNNP</sequence>
<dbReference type="RefSeq" id="WP_090094482.1">
    <property type="nucleotide sequence ID" value="NZ_FOMG01000055.1"/>
</dbReference>
<dbReference type="GO" id="GO:0046872">
    <property type="term" value="F:metal ion binding"/>
    <property type="evidence" value="ECO:0007669"/>
    <property type="project" value="UniProtKB-KW"/>
</dbReference>
<keyword evidence="6 11" id="KW-1133">Transmembrane helix</keyword>
<name>A0A1I1SUM9_9CLOT</name>
<dbReference type="EMBL" id="FOMG01000055">
    <property type="protein sequence ID" value="SFD47613.1"/>
    <property type="molecule type" value="Genomic_DNA"/>
</dbReference>
<dbReference type="Proteomes" id="UP000199263">
    <property type="component" value="Unassembled WGS sequence"/>
</dbReference>
<evidence type="ECO:0000259" key="12">
    <source>
        <dbReference type="Pfam" id="PF00884"/>
    </source>
</evidence>
<dbReference type="Gene3D" id="3.30.1120.170">
    <property type="match status" value="1"/>
</dbReference>
<feature type="active site" evidence="8">
    <location>
        <position position="321"/>
    </location>
</feature>
<comment type="similarity">
    <text evidence="3">Belongs to the LTA synthase family.</text>
</comment>
<evidence type="ECO:0000256" key="3">
    <source>
        <dbReference type="ARBA" id="ARBA00009983"/>
    </source>
</evidence>
<evidence type="ECO:0000256" key="1">
    <source>
        <dbReference type="ARBA" id="ARBA00004651"/>
    </source>
</evidence>
<dbReference type="InterPro" id="IPR012160">
    <property type="entry name" value="LtaS-like"/>
</dbReference>
<dbReference type="Gene3D" id="3.40.720.10">
    <property type="entry name" value="Alkaline Phosphatase, subunit A"/>
    <property type="match status" value="1"/>
</dbReference>
<dbReference type="STRING" id="119641.SAMN05421842_1558"/>
<evidence type="ECO:0000256" key="9">
    <source>
        <dbReference type="PIRSR" id="PIRSR005091-2"/>
    </source>
</evidence>
<feature type="domain" description="Sulfatase N-terminal" evidence="12">
    <location>
        <begin position="271"/>
        <end position="557"/>
    </location>
</feature>
<dbReference type="CDD" id="cd16015">
    <property type="entry name" value="LTA_synthase"/>
    <property type="match status" value="1"/>
</dbReference>
<feature type="transmembrane region" description="Helical" evidence="11">
    <location>
        <begin position="92"/>
        <end position="113"/>
    </location>
</feature>
<evidence type="ECO:0000256" key="11">
    <source>
        <dbReference type="SAM" id="Phobius"/>
    </source>
</evidence>
<keyword evidence="9" id="KW-0479">Metal-binding</keyword>
<reference evidence="13 14" key="1">
    <citation type="submission" date="2016-10" db="EMBL/GenBank/DDBJ databases">
        <authorList>
            <person name="de Groot N.N."/>
        </authorList>
    </citation>
    <scope>NUCLEOTIDE SEQUENCE [LARGE SCALE GENOMIC DNA]</scope>
    <source>
        <strain evidence="13 14">DSM 12992</strain>
    </source>
</reference>
<gene>
    <name evidence="13" type="ORF">SAMN05421842_1558</name>
</gene>
<feature type="binding site" evidence="10">
    <location>
        <position position="279"/>
    </location>
    <ligand>
        <name>Mn(2+)</name>
        <dbReference type="ChEBI" id="CHEBI:29035"/>
    </ligand>
</feature>
<evidence type="ECO:0000256" key="4">
    <source>
        <dbReference type="ARBA" id="ARBA00022475"/>
    </source>
</evidence>
<dbReference type="SUPFAM" id="SSF53649">
    <property type="entry name" value="Alkaline phosphatase-like"/>
    <property type="match status" value="1"/>
</dbReference>
<feature type="transmembrane region" description="Helical" evidence="11">
    <location>
        <begin position="64"/>
        <end position="85"/>
    </location>
</feature>
<feature type="transmembrane region" description="Helical" evidence="11">
    <location>
        <begin position="139"/>
        <end position="160"/>
    </location>
</feature>
<dbReference type="Pfam" id="PF00884">
    <property type="entry name" value="Sulfatase"/>
    <property type="match status" value="1"/>
</dbReference>
<keyword evidence="14" id="KW-1185">Reference proteome</keyword>
<feature type="transmembrane region" description="Helical" evidence="11">
    <location>
        <begin position="32"/>
        <end position="52"/>
    </location>
</feature>
<evidence type="ECO:0000313" key="14">
    <source>
        <dbReference type="Proteomes" id="UP000199263"/>
    </source>
</evidence>
<evidence type="ECO:0000256" key="7">
    <source>
        <dbReference type="ARBA" id="ARBA00023136"/>
    </source>
</evidence>
<keyword evidence="7 11" id="KW-0472">Membrane</keyword>
<feature type="binding site" evidence="10">
    <location>
        <position position="496"/>
    </location>
    <ligand>
        <name>Mn(2+)</name>
        <dbReference type="ChEBI" id="CHEBI:29035"/>
    </ligand>
</feature>